<evidence type="ECO:0000313" key="1">
    <source>
        <dbReference type="EMBL" id="CAA9539774.1"/>
    </source>
</evidence>
<organism evidence="1">
    <name type="scientific">uncultured Thermoleophilia bacterium</name>
    <dbReference type="NCBI Taxonomy" id="1497501"/>
    <lineage>
        <taxon>Bacteria</taxon>
        <taxon>Bacillati</taxon>
        <taxon>Actinomycetota</taxon>
        <taxon>Thermoleophilia</taxon>
        <taxon>environmental samples</taxon>
    </lineage>
</organism>
<dbReference type="EMBL" id="CADCWC010000262">
    <property type="protein sequence ID" value="CAA9539774.1"/>
    <property type="molecule type" value="Genomic_DNA"/>
</dbReference>
<reference evidence="1" key="1">
    <citation type="submission" date="2020-02" db="EMBL/GenBank/DDBJ databases">
        <authorList>
            <person name="Meier V. D."/>
        </authorList>
    </citation>
    <scope>NUCLEOTIDE SEQUENCE</scope>
    <source>
        <strain evidence="1">AVDCRST_MAG79</strain>
    </source>
</reference>
<sequence>CRPCRSRRSCASTPSCRVRWTRSSASSASRSCPR</sequence>
<accession>A0A6J4U398</accession>
<dbReference type="AlphaFoldDB" id="A0A6J4U398"/>
<gene>
    <name evidence="1" type="ORF">AVDCRST_MAG79-1746</name>
</gene>
<feature type="non-terminal residue" evidence="1">
    <location>
        <position position="1"/>
    </location>
</feature>
<protein>
    <submittedName>
        <fullName evidence="1">Uncharacterized protein</fullName>
    </submittedName>
</protein>
<proteinExistence type="predicted"/>
<feature type="non-terminal residue" evidence="1">
    <location>
        <position position="34"/>
    </location>
</feature>
<name>A0A6J4U398_9ACTN</name>